<accession>S6B2L1</accession>
<dbReference type="Pfam" id="PF07992">
    <property type="entry name" value="Pyr_redox_2"/>
    <property type="match status" value="1"/>
</dbReference>
<dbReference type="Gene3D" id="3.50.50.60">
    <property type="entry name" value="FAD/NAD(P)-binding domain"/>
    <property type="match status" value="2"/>
</dbReference>
<keyword evidence="7" id="KW-0676">Redox-active center</keyword>
<evidence type="ECO:0000256" key="3">
    <source>
        <dbReference type="ARBA" id="ARBA00022630"/>
    </source>
</evidence>
<dbReference type="SUPFAM" id="SSF55424">
    <property type="entry name" value="FAD/NAD-linked reductases, dimerisation (C-terminal) domain"/>
    <property type="match status" value="1"/>
</dbReference>
<proteinExistence type="evidence at transcript level"/>
<sequence>MSLSHPVGKTLMVGGSFVPLECAGFWTALGYDVTVAVRSIILRGFDRQCAEKVGDLMENMGTRFIRGSSPTSVTKLADGKLEVTFDNGHVETYDTLMYATGRKLHGIYKYLSDLGIKFSKSGLIETDNGMTGYPNVYAVGDVAEGNPALATVAVKDGEMLARRLFGNSNKLMDLNYVPMCVFTPIEYGKCGLSEEEAVKKYGDVDIYLKEFTSLEFSAVHRHKVEWMQTDEMDVDMPPTCLSKMICKKDGTIVGIHFVGPNAGEIIQGLCVAVRLGAKKSDFDDTIGVHPTDAESFMNLTVTKASGESWVQSAGCGVVVR</sequence>
<dbReference type="PANTHER" id="PTHR42737:SF7">
    <property type="entry name" value="THIOREDOXIN-DISULFIDE REDUCTASE"/>
    <property type="match status" value="1"/>
</dbReference>
<evidence type="ECO:0000313" key="10">
    <source>
        <dbReference type="EMBL" id="BAN65603.1"/>
    </source>
</evidence>
<comment type="similarity">
    <text evidence="2">Belongs to the class-I pyridine nucleotide-disulfide oxidoreductase family.</text>
</comment>
<evidence type="ECO:0000256" key="7">
    <source>
        <dbReference type="ARBA" id="ARBA00023284"/>
    </source>
</evidence>
<feature type="domain" description="Pyridine nucleotide-disulphide oxidoreductase dimerisation" evidence="8">
    <location>
        <begin position="177"/>
        <end position="298"/>
    </location>
</feature>
<feature type="domain" description="FAD/NAD(P)-binding" evidence="9">
    <location>
        <begin position="9"/>
        <end position="157"/>
    </location>
</feature>
<organism evidence="10">
    <name type="scientific">Babesia bovis</name>
    <dbReference type="NCBI Taxonomy" id="5865"/>
    <lineage>
        <taxon>Eukaryota</taxon>
        <taxon>Sar</taxon>
        <taxon>Alveolata</taxon>
        <taxon>Apicomplexa</taxon>
        <taxon>Aconoidasida</taxon>
        <taxon>Piroplasmida</taxon>
        <taxon>Babesiidae</taxon>
        <taxon>Babesia</taxon>
    </lineage>
</organism>
<dbReference type="GO" id="GO:0045454">
    <property type="term" value="P:cell redox homeostasis"/>
    <property type="evidence" value="ECO:0007669"/>
    <property type="project" value="InterPro"/>
</dbReference>
<evidence type="ECO:0000256" key="1">
    <source>
        <dbReference type="ARBA" id="ARBA00001974"/>
    </source>
</evidence>
<keyword evidence="3" id="KW-0285">Flavoprotein</keyword>
<dbReference type="PRINTS" id="PR00368">
    <property type="entry name" value="FADPNR"/>
</dbReference>
<dbReference type="GO" id="GO:0034599">
    <property type="term" value="P:cellular response to oxidative stress"/>
    <property type="evidence" value="ECO:0007669"/>
    <property type="project" value="TreeGrafter"/>
</dbReference>
<dbReference type="EMBL" id="AK441809">
    <property type="protein sequence ID" value="BAN65603.1"/>
    <property type="molecule type" value="mRNA"/>
</dbReference>
<dbReference type="InterPro" id="IPR046952">
    <property type="entry name" value="GSHR/TRXR-like"/>
</dbReference>
<dbReference type="GO" id="GO:0005739">
    <property type="term" value="C:mitochondrion"/>
    <property type="evidence" value="ECO:0007669"/>
    <property type="project" value="TreeGrafter"/>
</dbReference>
<dbReference type="GO" id="GO:0004362">
    <property type="term" value="F:glutathione-disulfide reductase (NADPH) activity"/>
    <property type="evidence" value="ECO:0007669"/>
    <property type="project" value="TreeGrafter"/>
</dbReference>
<evidence type="ECO:0000256" key="4">
    <source>
        <dbReference type="ARBA" id="ARBA00022827"/>
    </source>
</evidence>
<protein>
    <submittedName>
        <fullName evidence="10">Thiodoxin reductase, putative</fullName>
    </submittedName>
</protein>
<dbReference type="PANTHER" id="PTHR42737">
    <property type="entry name" value="GLUTATHIONE REDUCTASE"/>
    <property type="match status" value="1"/>
</dbReference>
<keyword evidence="4" id="KW-0274">FAD</keyword>
<dbReference type="GO" id="GO:0005829">
    <property type="term" value="C:cytosol"/>
    <property type="evidence" value="ECO:0007669"/>
    <property type="project" value="TreeGrafter"/>
</dbReference>
<dbReference type="Gene3D" id="3.30.390.30">
    <property type="match status" value="1"/>
</dbReference>
<dbReference type="InterPro" id="IPR016156">
    <property type="entry name" value="FAD/NAD-linked_Rdtase_dimer_sf"/>
</dbReference>
<evidence type="ECO:0000259" key="9">
    <source>
        <dbReference type="Pfam" id="PF07992"/>
    </source>
</evidence>
<dbReference type="PRINTS" id="PR00411">
    <property type="entry name" value="PNDRDTASEI"/>
</dbReference>
<evidence type="ECO:0000259" key="8">
    <source>
        <dbReference type="Pfam" id="PF02852"/>
    </source>
</evidence>
<dbReference type="InterPro" id="IPR023753">
    <property type="entry name" value="FAD/NAD-binding_dom"/>
</dbReference>
<evidence type="ECO:0000256" key="6">
    <source>
        <dbReference type="ARBA" id="ARBA00023157"/>
    </source>
</evidence>
<comment type="cofactor">
    <cofactor evidence="1">
        <name>FAD</name>
        <dbReference type="ChEBI" id="CHEBI:57692"/>
    </cofactor>
</comment>
<keyword evidence="5" id="KW-0560">Oxidoreductase</keyword>
<dbReference type="GO" id="GO:0050660">
    <property type="term" value="F:flavin adenine dinucleotide binding"/>
    <property type="evidence" value="ECO:0007669"/>
    <property type="project" value="InterPro"/>
</dbReference>
<dbReference type="VEuPathDB" id="PiroplasmaDB:BBOV_I002190"/>
<dbReference type="GO" id="GO:0006749">
    <property type="term" value="P:glutathione metabolic process"/>
    <property type="evidence" value="ECO:0007669"/>
    <property type="project" value="TreeGrafter"/>
</dbReference>
<keyword evidence="6" id="KW-1015">Disulfide bond</keyword>
<gene>
    <name evidence="10" type="primary">BBOV_I002190</name>
</gene>
<evidence type="ECO:0000256" key="2">
    <source>
        <dbReference type="ARBA" id="ARBA00007532"/>
    </source>
</evidence>
<reference evidence="10" key="1">
    <citation type="journal article" date="2014" name="BMC Genomics">
        <title>The Babesia bovis gene and promoter model: an update from full-length EST analysis.</title>
        <authorList>
            <person name="Yamagishi J."/>
            <person name="Wakaguri H."/>
            <person name="Yokoyama N."/>
            <person name="Yamashita R."/>
            <person name="Suzuki Y."/>
            <person name="Xuan X."/>
            <person name="Igarashi I."/>
        </authorList>
    </citation>
    <scope>NUCLEOTIDE SEQUENCE</scope>
    <source>
        <strain evidence="10">Texas</strain>
    </source>
</reference>
<evidence type="ECO:0000256" key="5">
    <source>
        <dbReference type="ARBA" id="ARBA00023002"/>
    </source>
</evidence>
<name>S6B2L1_BABBO</name>
<dbReference type="InterPro" id="IPR036188">
    <property type="entry name" value="FAD/NAD-bd_sf"/>
</dbReference>
<dbReference type="Pfam" id="PF02852">
    <property type="entry name" value="Pyr_redox_dim"/>
    <property type="match status" value="1"/>
</dbReference>
<dbReference type="InterPro" id="IPR004099">
    <property type="entry name" value="Pyr_nucl-diS_OxRdtase_dimer"/>
</dbReference>
<dbReference type="SUPFAM" id="SSF51905">
    <property type="entry name" value="FAD/NAD(P)-binding domain"/>
    <property type="match status" value="1"/>
</dbReference>
<dbReference type="AlphaFoldDB" id="S6B2L1"/>